<keyword evidence="6 8" id="KW-0234">DNA repair</keyword>
<keyword evidence="5 8" id="KW-0233">DNA recombination</keyword>
<dbReference type="InterPro" id="IPR012340">
    <property type="entry name" value="NA-bd_OB-fold"/>
</dbReference>
<dbReference type="HAMAP" id="MF_00201">
    <property type="entry name" value="RecO"/>
    <property type="match status" value="1"/>
</dbReference>
<evidence type="ECO:0000256" key="4">
    <source>
        <dbReference type="ARBA" id="ARBA00022763"/>
    </source>
</evidence>
<dbReference type="Proteomes" id="UP000626370">
    <property type="component" value="Unassembled WGS sequence"/>
</dbReference>
<accession>A0ABQ3ILT2</accession>
<comment type="function">
    <text evidence="1 8">Involved in DNA repair and RecF pathway recombination.</text>
</comment>
<proteinExistence type="inferred from homology"/>
<protein>
    <recommendedName>
        <fullName evidence="3 8">DNA repair protein RecO</fullName>
    </recommendedName>
    <alternativeName>
        <fullName evidence="7 8">Recombination protein O</fullName>
    </alternativeName>
</protein>
<comment type="similarity">
    <text evidence="2 8">Belongs to the RecO family.</text>
</comment>
<keyword evidence="4 8" id="KW-0227">DNA damage</keyword>
<dbReference type="PANTHER" id="PTHR33991:SF1">
    <property type="entry name" value="DNA REPAIR PROTEIN RECO"/>
    <property type="match status" value="1"/>
</dbReference>
<dbReference type="SUPFAM" id="SSF57863">
    <property type="entry name" value="ArfGap/RecO-like zinc finger"/>
    <property type="match status" value="1"/>
</dbReference>
<name>A0ABQ3ILT2_9GAMM</name>
<reference evidence="11" key="1">
    <citation type="journal article" date="2019" name="Int. J. Syst. Evol. Microbiol.">
        <title>The Global Catalogue of Microorganisms (GCM) 10K type strain sequencing project: providing services to taxonomists for standard genome sequencing and annotation.</title>
        <authorList>
            <consortium name="The Broad Institute Genomics Platform"/>
            <consortium name="The Broad Institute Genome Sequencing Center for Infectious Disease"/>
            <person name="Wu L."/>
            <person name="Ma J."/>
        </authorList>
    </citation>
    <scope>NUCLEOTIDE SEQUENCE [LARGE SCALE GENOMIC DNA]</scope>
    <source>
        <strain evidence="11">CGMCC 1.15922</strain>
    </source>
</reference>
<evidence type="ECO:0000313" key="10">
    <source>
        <dbReference type="EMBL" id="GHE86209.1"/>
    </source>
</evidence>
<keyword evidence="11" id="KW-1185">Reference proteome</keyword>
<dbReference type="RefSeq" id="WP_189377564.1">
    <property type="nucleotide sequence ID" value="NZ_BNAH01000005.1"/>
</dbReference>
<feature type="domain" description="DNA replication/recombination mediator RecO N-terminal" evidence="9">
    <location>
        <begin position="6"/>
        <end position="76"/>
    </location>
</feature>
<dbReference type="InterPro" id="IPR003717">
    <property type="entry name" value="RecO"/>
</dbReference>
<evidence type="ECO:0000313" key="11">
    <source>
        <dbReference type="Proteomes" id="UP000626370"/>
    </source>
</evidence>
<evidence type="ECO:0000256" key="6">
    <source>
        <dbReference type="ARBA" id="ARBA00023204"/>
    </source>
</evidence>
<evidence type="ECO:0000256" key="5">
    <source>
        <dbReference type="ARBA" id="ARBA00023172"/>
    </source>
</evidence>
<gene>
    <name evidence="8 10" type="primary">recO</name>
    <name evidence="10" type="ORF">GCM10011501_14070</name>
</gene>
<evidence type="ECO:0000256" key="7">
    <source>
        <dbReference type="ARBA" id="ARBA00033409"/>
    </source>
</evidence>
<dbReference type="NCBIfam" id="TIGR00613">
    <property type="entry name" value="reco"/>
    <property type="match status" value="1"/>
</dbReference>
<evidence type="ECO:0000256" key="8">
    <source>
        <dbReference type="HAMAP-Rule" id="MF_00201"/>
    </source>
</evidence>
<dbReference type="EMBL" id="BNAH01000005">
    <property type="protein sequence ID" value="GHE86209.1"/>
    <property type="molecule type" value="Genomic_DNA"/>
</dbReference>
<dbReference type="Gene3D" id="1.20.1440.120">
    <property type="entry name" value="Recombination protein O, C-terminal domain"/>
    <property type="match status" value="1"/>
</dbReference>
<dbReference type="InterPro" id="IPR042242">
    <property type="entry name" value="RecO_C"/>
</dbReference>
<evidence type="ECO:0000259" key="9">
    <source>
        <dbReference type="Pfam" id="PF11967"/>
    </source>
</evidence>
<dbReference type="Pfam" id="PF11967">
    <property type="entry name" value="RecO_N"/>
    <property type="match status" value="1"/>
</dbReference>
<dbReference type="InterPro" id="IPR022572">
    <property type="entry name" value="DNA_rep/recomb_RecO_N"/>
</dbReference>
<evidence type="ECO:0000256" key="3">
    <source>
        <dbReference type="ARBA" id="ARBA00021310"/>
    </source>
</evidence>
<dbReference type="PANTHER" id="PTHR33991">
    <property type="entry name" value="DNA REPAIR PROTEIN RECO"/>
    <property type="match status" value="1"/>
</dbReference>
<organism evidence="10 11">
    <name type="scientific">Thalassotalea profundi</name>
    <dbReference type="NCBI Taxonomy" id="2036687"/>
    <lineage>
        <taxon>Bacteria</taxon>
        <taxon>Pseudomonadati</taxon>
        <taxon>Pseudomonadota</taxon>
        <taxon>Gammaproteobacteria</taxon>
        <taxon>Alteromonadales</taxon>
        <taxon>Colwelliaceae</taxon>
        <taxon>Thalassotalea</taxon>
    </lineage>
</organism>
<sequence>MYGQDQAAFILHSRPYRENQHLVELLTQQNGKVSALAYVSHTTKSSKKSLLQPFLPVNVVLSGNSSLQKLVRVEALGKSYSLEKERLYSAFYLNELLVRLLPEDQECPLLFSLYQESLIALIKEEPVELILRAFEVQLLEELGQGVDFSMLEAMSAEHIYYVPDSGFQLENETNKHMPKYAWLDMHAIACGQLSSITVRQSYKKLMRQIINHLLGGKPLNSRKLFS</sequence>
<dbReference type="SUPFAM" id="SSF50249">
    <property type="entry name" value="Nucleic acid-binding proteins"/>
    <property type="match status" value="1"/>
</dbReference>
<evidence type="ECO:0000256" key="2">
    <source>
        <dbReference type="ARBA" id="ARBA00007452"/>
    </source>
</evidence>
<dbReference type="Gene3D" id="2.40.50.140">
    <property type="entry name" value="Nucleic acid-binding proteins"/>
    <property type="match status" value="1"/>
</dbReference>
<evidence type="ECO:0000256" key="1">
    <source>
        <dbReference type="ARBA" id="ARBA00003065"/>
    </source>
</evidence>
<dbReference type="Pfam" id="PF02565">
    <property type="entry name" value="RecO_C"/>
    <property type="match status" value="1"/>
</dbReference>
<comment type="caution">
    <text evidence="10">The sequence shown here is derived from an EMBL/GenBank/DDBJ whole genome shotgun (WGS) entry which is preliminary data.</text>
</comment>
<dbReference type="InterPro" id="IPR037278">
    <property type="entry name" value="ARFGAP/RecO"/>
</dbReference>